<protein>
    <recommendedName>
        <fullName evidence="1">DUF2470 domain-containing protein</fullName>
    </recommendedName>
</protein>
<evidence type="ECO:0000259" key="1">
    <source>
        <dbReference type="Pfam" id="PF10615"/>
    </source>
</evidence>
<accession>A0A841ILP1</accession>
<proteinExistence type="predicted"/>
<dbReference type="Proteomes" id="UP000536604">
    <property type="component" value="Unassembled WGS sequence"/>
</dbReference>
<feature type="domain" description="DUF2470" evidence="1">
    <location>
        <begin position="168"/>
        <end position="241"/>
    </location>
</feature>
<dbReference type="AlphaFoldDB" id="A0A841ILP1"/>
<evidence type="ECO:0000313" key="2">
    <source>
        <dbReference type="EMBL" id="MBB6119729.1"/>
    </source>
</evidence>
<dbReference type="InterPro" id="IPR019595">
    <property type="entry name" value="DUF2470"/>
</dbReference>
<dbReference type="Pfam" id="PF10615">
    <property type="entry name" value="DUF2470"/>
    <property type="match status" value="1"/>
</dbReference>
<dbReference type="SUPFAM" id="SSF50475">
    <property type="entry name" value="FMN-binding split barrel"/>
    <property type="match status" value="1"/>
</dbReference>
<dbReference type="RefSeq" id="WP_343064948.1">
    <property type="nucleotide sequence ID" value="NZ_JACHJO010000004.1"/>
</dbReference>
<dbReference type="EMBL" id="JACHJO010000004">
    <property type="protein sequence ID" value="MBB6119729.1"/>
    <property type="molecule type" value="Genomic_DNA"/>
</dbReference>
<gene>
    <name evidence="2" type="ORF">FHS13_001678</name>
</gene>
<reference evidence="2 3" key="1">
    <citation type="submission" date="2020-08" db="EMBL/GenBank/DDBJ databases">
        <title>Genomic Encyclopedia of Type Strains, Phase III (KMG-III): the genomes of soil and plant-associated and newly described type strains.</title>
        <authorList>
            <person name="Whitman W."/>
        </authorList>
    </citation>
    <scope>NUCLEOTIDE SEQUENCE [LARGE SCALE GENOMIC DNA]</scope>
    <source>
        <strain evidence="2 3">CECT 8712</strain>
    </source>
</reference>
<keyword evidence="3" id="KW-1185">Reference proteome</keyword>
<sequence>MVPLYPSQPAPSPAERARSVLARSVPVTVATQDSALHLLDPVCHVHPGGTVSVLLPDRHSLLEELAGGRVAATFEFTDTCPVPLRDPARSLLWIGGTLTALDHATARARALHTMRTDPDERMLDIGHGRTMAVLDPYLVVHSDTEGCHLLETGDFVRARPGPLGRGEDAWLRHLEEEHPEVLQVLAERCVAPLPLGRPRLLGVDRYGLALRFEAPDGDRDVRVPFDRPAETGDDVAERMRALVGPTRGCAPF</sequence>
<organism evidence="2 3">
    <name type="scientific">Nocardiopsis algeriensis</name>
    <dbReference type="NCBI Taxonomy" id="1478215"/>
    <lineage>
        <taxon>Bacteria</taxon>
        <taxon>Bacillati</taxon>
        <taxon>Actinomycetota</taxon>
        <taxon>Actinomycetes</taxon>
        <taxon>Streptosporangiales</taxon>
        <taxon>Nocardiopsidaceae</taxon>
        <taxon>Nocardiopsis</taxon>
    </lineage>
</organism>
<dbReference type="InterPro" id="IPR037119">
    <property type="entry name" value="Haem_oxidase_HugZ-like_sf"/>
</dbReference>
<name>A0A841ILP1_9ACTN</name>
<evidence type="ECO:0000313" key="3">
    <source>
        <dbReference type="Proteomes" id="UP000536604"/>
    </source>
</evidence>
<comment type="caution">
    <text evidence="2">The sequence shown here is derived from an EMBL/GenBank/DDBJ whole genome shotgun (WGS) entry which is preliminary data.</text>
</comment>
<dbReference type="Gene3D" id="3.20.180.10">
    <property type="entry name" value="PNP-oxidase-like"/>
    <property type="match status" value="1"/>
</dbReference>